<feature type="region of interest" description="Disordered" evidence="3">
    <location>
        <begin position="70"/>
        <end position="106"/>
    </location>
</feature>
<dbReference type="PROSITE" id="PS50103">
    <property type="entry name" value="ZF_C3H1"/>
    <property type="match status" value="1"/>
</dbReference>
<keyword evidence="6" id="KW-1185">Reference proteome</keyword>
<keyword evidence="1" id="KW-0863">Zinc-finger</keyword>
<evidence type="ECO:0000256" key="2">
    <source>
        <dbReference type="SAM" id="Coils"/>
    </source>
</evidence>
<feature type="compositionally biased region" description="Polar residues" evidence="3">
    <location>
        <begin position="524"/>
        <end position="547"/>
    </location>
</feature>
<dbReference type="PANTHER" id="PTHR21563:SF3">
    <property type="entry name" value="ZINC FINGER C3H1 DOMAIN-CONTAINING PROTEIN"/>
    <property type="match status" value="1"/>
</dbReference>
<reference evidence="5 6" key="1">
    <citation type="journal article" date="2024" name="J. Plant Pathol.">
        <title>Sequence and assembly of the genome of Seiridium unicorne, isolate CBS 538.82, causal agent of cypress canker disease.</title>
        <authorList>
            <person name="Scali E."/>
            <person name="Rocca G.D."/>
            <person name="Danti R."/>
            <person name="Garbelotto M."/>
            <person name="Barberini S."/>
            <person name="Baroncelli R."/>
            <person name="Emiliani G."/>
        </authorList>
    </citation>
    <scope>NUCLEOTIDE SEQUENCE [LARGE SCALE GENOMIC DNA]</scope>
    <source>
        <strain evidence="5 6">BM-138-508</strain>
    </source>
</reference>
<feature type="compositionally biased region" description="Acidic residues" evidence="3">
    <location>
        <begin position="138"/>
        <end position="152"/>
    </location>
</feature>
<feature type="region of interest" description="Disordered" evidence="3">
    <location>
        <begin position="974"/>
        <end position="1013"/>
    </location>
</feature>
<feature type="compositionally biased region" description="Low complexity" evidence="3">
    <location>
        <begin position="451"/>
        <end position="475"/>
    </location>
</feature>
<keyword evidence="1" id="KW-0862">Zinc</keyword>
<feature type="region of interest" description="Disordered" evidence="3">
    <location>
        <begin position="685"/>
        <end position="738"/>
    </location>
</feature>
<feature type="region of interest" description="Disordered" evidence="3">
    <location>
        <begin position="121"/>
        <end position="161"/>
    </location>
</feature>
<feature type="coiled-coil region" evidence="2">
    <location>
        <begin position="744"/>
        <end position="785"/>
    </location>
</feature>
<dbReference type="InterPro" id="IPR039278">
    <property type="entry name" value="Red1"/>
</dbReference>
<feature type="compositionally biased region" description="Acidic residues" evidence="3">
    <location>
        <begin position="1357"/>
        <end position="1382"/>
    </location>
</feature>
<dbReference type="PANTHER" id="PTHR21563">
    <property type="entry name" value="ZINC FINGER C3H1 DOMAIN-CONTAINING PROTEIN"/>
    <property type="match status" value="1"/>
</dbReference>
<feature type="compositionally biased region" description="Low complexity" evidence="3">
    <location>
        <begin position="548"/>
        <end position="568"/>
    </location>
</feature>
<feature type="region of interest" description="Disordered" evidence="3">
    <location>
        <begin position="1353"/>
        <end position="1404"/>
    </location>
</feature>
<feature type="zinc finger region" description="C3H1-type" evidence="1">
    <location>
        <begin position="1058"/>
        <end position="1086"/>
    </location>
</feature>
<dbReference type="EMBL" id="JARVKF010000429">
    <property type="protein sequence ID" value="KAK9414237.1"/>
    <property type="molecule type" value="Genomic_DNA"/>
</dbReference>
<feature type="compositionally biased region" description="Acidic residues" evidence="3">
    <location>
        <begin position="213"/>
        <end position="223"/>
    </location>
</feature>
<feature type="compositionally biased region" description="Polar residues" evidence="3">
    <location>
        <begin position="796"/>
        <end position="805"/>
    </location>
</feature>
<sequence length="1404" mass="151250">MSQPPYDYAQYLGQAPQHSYPYATTPHIQPAASFYATPQEPSPTTVAGNYAAINGSFEYNANRIPGLGMSSTPATPLPPIPYRTEPAPSQAKPLPGGFPSPAIPAMPPKQDIRTLERGYNVDARPVPAPPAPAQSNEVSEEGELSDGEFEDLYEPRGAGGALEVGLKHQTLSSVANQDLAGSTGDADGSSIYDTGSTREEMVIDSTSASQPAADEDDDYEPGEYEPVYQPRDKSGSYSPQLSPKEARPVGSMPDMVNSRTKDSAQKTQSVPAFVSHGIGSKQATDRTDLPNGHASPTKNQPGPPTTTFNSTQTASTTRLPYKSVSEAKKKAQEAILGLWPLKVRYQNYLDEGLDPQVVKSLFTELGLEVPKPPGSSQNHTLAATQAKEQPQTHLSPKRTSPAPTSSTPPKPLSDNPPSDSNAKMEHKKSAQEERKDKIARMLAEKSKRNAVKPVSTVAPTAAPVPAPVSAISTAPESSDPAKVKLRAQNNQKILEKLAALKKQQEKKSESVEGAAAPAADSSKKQTNTTDDSIVVTQQAGVRSSTGELDSSSTPGGPLGLSVSSSPHSTPKIRNMKRPIASDFDGYPSSGTALKRTRTQETLIIDVSDDEDVEMDLGSPTEPPSSAIQNTLPRTNSLAAFPPLSHSRNWRGHKSTSATPGAGAPAGHGQKLDLLTQQIQEARRKIAEAEAKKATAKKSNGVPTPLTQSPAHTPGPLESARLPKLSDVPRASKSERRDRIASYHLPVLDAALGEKQERLQRLQAEAAQLELEVQATLDERRKLAVEMETLDVVTPGSFDTNSQNEPGSPVAGSPAQGNDAVTDAIAAQLESTGAASPAAAPEQGTVLEPSPELSPDNTNMDIDSDSSSESGVSNTIVTAHPDAVDQRDSLAAPLTQRDDPQIEAPVPESVQAPHGINQESTSPSTEPAMESSGPRPGDQLPIDADVPMQISDAEDEGGYEPVPLQISDADQTHVATGEDGEVPDEEPYEPNPAQTSERHTHPAPDTATGEARPQHTLSAQALLSYESPLKYFHAYKFHPQFKENVAGGLKSMTYSSKIDASRPICPYLLDDGQCPNGSSCDFQHFDKMTLSEPAIIAELGSTDTYTGEQKERFIDGLKKVLQNLKVNKIKDFDSITKALVQYRADFLGDRSKVQKIPPSLICEPTKLAISFFFLDHTHLQQLVSPLLLVNKESREAAQKFYNLRLDVHACTRTAKTNYGDAKGVLYLNFKYDTLVLNVDSLFSLQDEFLKVPPLIAGAEKDYVDYMIHKWSLKKTYPFNVPHTYVITRLTEAQHRLSIRAQYPNVWLCQLLFLSVFYEEPDLLDGFASVSPEEVHEGISPYLATCDYPPVRYTGGGEFEPDTDCEDDPGSSSESDDSIADSDAEVVGLEDGVDSEEAADLNEETQ</sequence>
<dbReference type="Proteomes" id="UP001408356">
    <property type="component" value="Unassembled WGS sequence"/>
</dbReference>
<organism evidence="5 6">
    <name type="scientific">Seiridium unicorne</name>
    <dbReference type="NCBI Taxonomy" id="138068"/>
    <lineage>
        <taxon>Eukaryota</taxon>
        <taxon>Fungi</taxon>
        <taxon>Dikarya</taxon>
        <taxon>Ascomycota</taxon>
        <taxon>Pezizomycotina</taxon>
        <taxon>Sordariomycetes</taxon>
        <taxon>Xylariomycetidae</taxon>
        <taxon>Amphisphaeriales</taxon>
        <taxon>Sporocadaceae</taxon>
        <taxon>Seiridium</taxon>
    </lineage>
</organism>
<proteinExistence type="predicted"/>
<feature type="compositionally biased region" description="Polar residues" evidence="3">
    <location>
        <begin position="623"/>
        <end position="637"/>
    </location>
</feature>
<feature type="compositionally biased region" description="Acidic residues" evidence="3">
    <location>
        <begin position="1389"/>
        <end position="1404"/>
    </location>
</feature>
<feature type="domain" description="C3H1-type" evidence="4">
    <location>
        <begin position="1058"/>
        <end position="1086"/>
    </location>
</feature>
<evidence type="ECO:0000259" key="4">
    <source>
        <dbReference type="PROSITE" id="PS50103"/>
    </source>
</evidence>
<feature type="compositionally biased region" description="Low complexity" evidence="3">
    <location>
        <begin position="654"/>
        <end position="668"/>
    </location>
</feature>
<comment type="caution">
    <text evidence="5">The sequence shown here is derived from an EMBL/GenBank/DDBJ whole genome shotgun (WGS) entry which is preliminary data.</text>
</comment>
<feature type="compositionally biased region" description="Acidic residues" evidence="3">
    <location>
        <begin position="977"/>
        <end position="987"/>
    </location>
</feature>
<keyword evidence="2" id="KW-0175">Coiled coil</keyword>
<gene>
    <name evidence="5" type="ORF">SUNI508_02336</name>
</gene>
<dbReference type="InterPro" id="IPR000571">
    <property type="entry name" value="Znf_CCCH"/>
</dbReference>
<feature type="region of interest" description="Disordered" evidence="3">
    <location>
        <begin position="369"/>
        <end position="673"/>
    </location>
</feature>
<feature type="compositionally biased region" description="Polar residues" evidence="3">
    <location>
        <begin position="700"/>
        <end position="710"/>
    </location>
</feature>
<feature type="region of interest" description="Disordered" evidence="3">
    <location>
        <begin position="177"/>
        <end position="324"/>
    </location>
</feature>
<evidence type="ECO:0000256" key="3">
    <source>
        <dbReference type="SAM" id="MobiDB-lite"/>
    </source>
</evidence>
<feature type="compositionally biased region" description="Polar residues" evidence="3">
    <location>
        <begin position="374"/>
        <end position="394"/>
    </location>
</feature>
<feature type="region of interest" description="Disordered" evidence="3">
    <location>
        <begin position="790"/>
        <end position="942"/>
    </location>
</feature>
<accession>A0ABR2UI95</accession>
<feature type="compositionally biased region" description="Low complexity" evidence="3">
    <location>
        <begin position="305"/>
        <end position="317"/>
    </location>
</feature>
<feature type="compositionally biased region" description="Pro residues" evidence="3">
    <location>
        <begin position="96"/>
        <end position="106"/>
    </location>
</feature>
<evidence type="ECO:0000313" key="6">
    <source>
        <dbReference type="Proteomes" id="UP001408356"/>
    </source>
</evidence>
<feature type="compositionally biased region" description="Basic and acidic residues" evidence="3">
    <location>
        <begin position="729"/>
        <end position="738"/>
    </location>
</feature>
<evidence type="ECO:0000256" key="1">
    <source>
        <dbReference type="PROSITE-ProRule" id="PRU00723"/>
    </source>
</evidence>
<protein>
    <recommendedName>
        <fullName evidence="4">C3H1-type domain-containing protein</fullName>
    </recommendedName>
</protein>
<keyword evidence="1" id="KW-0479">Metal-binding</keyword>
<feature type="compositionally biased region" description="Basic and acidic residues" evidence="3">
    <location>
        <begin position="422"/>
        <end position="447"/>
    </location>
</feature>
<name>A0ABR2UI95_9PEZI</name>
<evidence type="ECO:0000313" key="5">
    <source>
        <dbReference type="EMBL" id="KAK9414237.1"/>
    </source>
</evidence>